<accession>A0A5S4G690</accession>
<feature type="region of interest" description="Disordered" evidence="7">
    <location>
        <begin position="1"/>
        <end position="23"/>
    </location>
</feature>
<dbReference type="EMBL" id="VCKZ01000425">
    <property type="protein sequence ID" value="TMR28537.1"/>
    <property type="molecule type" value="Genomic_DNA"/>
</dbReference>
<dbReference type="AlphaFoldDB" id="A0A5S4G690"/>
<dbReference type="OrthoDB" id="3456346at2"/>
<dbReference type="GO" id="GO:0006047">
    <property type="term" value="P:UDP-N-acetylglucosamine metabolic process"/>
    <property type="evidence" value="ECO:0007669"/>
    <property type="project" value="TreeGrafter"/>
</dbReference>
<reference evidence="9 10" key="1">
    <citation type="submission" date="2019-05" db="EMBL/GenBank/DDBJ databases">
        <title>Draft genome sequence of Actinomadura geliboluensis A8036.</title>
        <authorList>
            <person name="Saricaoglu S."/>
            <person name="Isik K."/>
        </authorList>
    </citation>
    <scope>NUCLEOTIDE SEQUENCE [LARGE SCALE GENOMIC DNA]</scope>
    <source>
        <strain evidence="9 10">A8036</strain>
    </source>
</reference>
<dbReference type="GO" id="GO:0006487">
    <property type="term" value="P:protein N-linked glycosylation"/>
    <property type="evidence" value="ECO:0007669"/>
    <property type="project" value="TreeGrafter"/>
</dbReference>
<dbReference type="PANTHER" id="PTHR10937:SF0">
    <property type="entry name" value="GLUTAMINE--FRUCTOSE-6-PHOSPHATE TRANSAMINASE (ISOMERIZING)"/>
    <property type="match status" value="1"/>
</dbReference>
<evidence type="ECO:0000256" key="2">
    <source>
        <dbReference type="ARBA" id="ARBA00012916"/>
    </source>
</evidence>
<evidence type="ECO:0000256" key="7">
    <source>
        <dbReference type="SAM" id="MobiDB-lite"/>
    </source>
</evidence>
<dbReference type="InterPro" id="IPR017932">
    <property type="entry name" value="GATase_2_dom"/>
</dbReference>
<dbReference type="CDD" id="cd00352">
    <property type="entry name" value="Gn_AT_II"/>
    <property type="match status" value="1"/>
</dbReference>
<dbReference type="Gene3D" id="3.60.20.10">
    <property type="entry name" value="Glutamine Phosphoribosylpyrophosphate, subunit 1, domain 1"/>
    <property type="match status" value="1"/>
</dbReference>
<dbReference type="Pfam" id="PF13522">
    <property type="entry name" value="GATase_6"/>
    <property type="match status" value="1"/>
</dbReference>
<evidence type="ECO:0000313" key="10">
    <source>
        <dbReference type="Proteomes" id="UP000305238"/>
    </source>
</evidence>
<dbReference type="InterPro" id="IPR029055">
    <property type="entry name" value="Ntn_hydrolases_N"/>
</dbReference>
<evidence type="ECO:0000256" key="4">
    <source>
        <dbReference type="ARBA" id="ARBA00022576"/>
    </source>
</evidence>
<keyword evidence="5" id="KW-0808">Transferase</keyword>
<feature type="domain" description="Glutamine amidotransferase type-2" evidence="8">
    <location>
        <begin position="57"/>
        <end position="295"/>
    </location>
</feature>
<evidence type="ECO:0000256" key="5">
    <source>
        <dbReference type="ARBA" id="ARBA00022679"/>
    </source>
</evidence>
<proteinExistence type="predicted"/>
<dbReference type="PROSITE" id="PS51278">
    <property type="entry name" value="GATASE_TYPE_2"/>
    <property type="match status" value="1"/>
</dbReference>
<evidence type="ECO:0000313" key="9">
    <source>
        <dbReference type="EMBL" id="TMR28537.1"/>
    </source>
</evidence>
<comment type="caution">
    <text evidence="9">The sequence shown here is derived from an EMBL/GenBank/DDBJ whole genome shotgun (WGS) entry which is preliminary data.</text>
</comment>
<keyword evidence="6" id="KW-0315">Glutamine amidotransferase</keyword>
<protein>
    <recommendedName>
        <fullName evidence="3">Glutamine--fructose-6-phosphate aminotransferase [isomerizing]</fullName>
        <ecNumber evidence="2">2.6.1.16</ecNumber>
    </recommendedName>
</protein>
<dbReference type="GO" id="GO:0005829">
    <property type="term" value="C:cytosol"/>
    <property type="evidence" value="ECO:0007669"/>
    <property type="project" value="TreeGrafter"/>
</dbReference>
<name>A0A5S4G690_9ACTN</name>
<dbReference type="EC" id="2.6.1.16" evidence="2"/>
<evidence type="ECO:0000256" key="1">
    <source>
        <dbReference type="ARBA" id="ARBA00001031"/>
    </source>
</evidence>
<evidence type="ECO:0000256" key="3">
    <source>
        <dbReference type="ARBA" id="ARBA00016090"/>
    </source>
</evidence>
<dbReference type="Proteomes" id="UP000305238">
    <property type="component" value="Unassembled WGS sequence"/>
</dbReference>
<organism evidence="9 10">
    <name type="scientific">Actinomadura geliboluensis</name>
    <dbReference type="NCBI Taxonomy" id="882440"/>
    <lineage>
        <taxon>Bacteria</taxon>
        <taxon>Bacillati</taxon>
        <taxon>Actinomycetota</taxon>
        <taxon>Actinomycetes</taxon>
        <taxon>Streptosporangiales</taxon>
        <taxon>Thermomonosporaceae</taxon>
        <taxon>Actinomadura</taxon>
    </lineage>
</organism>
<dbReference type="GO" id="GO:0004360">
    <property type="term" value="F:glutamine-fructose-6-phosphate transaminase (isomerizing) activity"/>
    <property type="evidence" value="ECO:0007669"/>
    <property type="project" value="UniProtKB-EC"/>
</dbReference>
<comment type="catalytic activity">
    <reaction evidence="1">
        <text>D-fructose 6-phosphate + L-glutamine = D-glucosamine 6-phosphate + L-glutamate</text>
        <dbReference type="Rhea" id="RHEA:13237"/>
        <dbReference type="ChEBI" id="CHEBI:29985"/>
        <dbReference type="ChEBI" id="CHEBI:58359"/>
        <dbReference type="ChEBI" id="CHEBI:58725"/>
        <dbReference type="ChEBI" id="CHEBI:61527"/>
        <dbReference type="EC" id="2.6.1.16"/>
    </reaction>
</comment>
<feature type="compositionally biased region" description="Low complexity" evidence="7">
    <location>
        <begin position="8"/>
        <end position="23"/>
    </location>
</feature>
<evidence type="ECO:0000256" key="6">
    <source>
        <dbReference type="ARBA" id="ARBA00022962"/>
    </source>
</evidence>
<sequence>MTRAGQLSSAPTTTASTSAVSTVGSSHRGARFTGLSLFGPVDDSNRPPMICISSDMCGLFGMVRSPFDEDPGRASDVFVTLGMLAEERGTDSAGLALLGAWPGLGGRPSIAGPSGGCRVVKGRGRFAEIWRPAYVPELDRSPVALGHTRWATQGSPLEPRNASPMAVRDLVATHNGDIDTADLRARFALPPASGTTDSEPLIQLLAGCREPAEVTAVLEAVVGRVALAWVHRDRPTEVHLARGALSPLTVAVDTEQNIYWASNPRWFRDAERHTRVRFASVVMVREGTYVKIGMERRPGRRDLPEVLATSRFLPTARDSDMDPRVWRGFTQADRETDHAGLRHRAIVCPGGRPPGTPVTSRSILTPRFLSL</sequence>
<dbReference type="SUPFAM" id="SSF56235">
    <property type="entry name" value="N-terminal nucleophile aminohydrolases (Ntn hydrolases)"/>
    <property type="match status" value="1"/>
</dbReference>
<dbReference type="GO" id="GO:0006002">
    <property type="term" value="P:fructose 6-phosphate metabolic process"/>
    <property type="evidence" value="ECO:0007669"/>
    <property type="project" value="TreeGrafter"/>
</dbReference>
<evidence type="ECO:0000259" key="8">
    <source>
        <dbReference type="PROSITE" id="PS51278"/>
    </source>
</evidence>
<keyword evidence="10" id="KW-1185">Reference proteome</keyword>
<dbReference type="PANTHER" id="PTHR10937">
    <property type="entry name" value="GLUCOSAMINE--FRUCTOSE-6-PHOSPHATE AMINOTRANSFERASE, ISOMERIZING"/>
    <property type="match status" value="1"/>
</dbReference>
<keyword evidence="4" id="KW-0032">Aminotransferase</keyword>
<gene>
    <name evidence="9" type="ORF">ETD96_37290</name>
</gene>